<comment type="caution">
    <text evidence="2">The sequence shown here is derived from an EMBL/GenBank/DDBJ whole genome shotgun (WGS) entry which is preliminary data.</text>
</comment>
<evidence type="ECO:0000313" key="3">
    <source>
        <dbReference type="Proteomes" id="UP000628448"/>
    </source>
</evidence>
<accession>A0A931E4L8</accession>
<evidence type="ECO:0000256" key="1">
    <source>
        <dbReference type="SAM" id="SignalP"/>
    </source>
</evidence>
<organism evidence="2 3">
    <name type="scientific">Panacibacter microcysteis</name>
    <dbReference type="NCBI Taxonomy" id="2793269"/>
    <lineage>
        <taxon>Bacteria</taxon>
        <taxon>Pseudomonadati</taxon>
        <taxon>Bacteroidota</taxon>
        <taxon>Chitinophagia</taxon>
        <taxon>Chitinophagales</taxon>
        <taxon>Chitinophagaceae</taxon>
        <taxon>Panacibacter</taxon>
    </lineage>
</organism>
<keyword evidence="3" id="KW-1185">Reference proteome</keyword>
<proteinExistence type="predicted"/>
<feature type="chain" id="PRO_5037204775" description="Outer membrane protein beta-barrel domain-containing protein" evidence="1">
    <location>
        <begin position="19"/>
        <end position="190"/>
    </location>
</feature>
<dbReference type="AlphaFoldDB" id="A0A931E4L8"/>
<evidence type="ECO:0000313" key="2">
    <source>
        <dbReference type="EMBL" id="MBG9375064.1"/>
    </source>
</evidence>
<sequence length="190" mass="21380">MKKIWLVAGLLFSVSAFAQTKKIELRSSVGYLSDAHIYTALDKSTYSFFGSLFSKDTKNYRLTDYGSFAQDLLISLNNPHFQVTGAYVFERLKITDYSGEQESTYKRNMNTVLTGLHYNYVMRRNFSVYSGFEAGLRFNSYTGETDKTAITQFAYQIVGGGIRYGSTFAGFTELGFGAKGWIRTGISLAF</sequence>
<keyword evidence="1" id="KW-0732">Signal</keyword>
<name>A0A931E4L8_9BACT</name>
<dbReference type="Proteomes" id="UP000628448">
    <property type="component" value="Unassembled WGS sequence"/>
</dbReference>
<evidence type="ECO:0008006" key="4">
    <source>
        <dbReference type="Google" id="ProtNLM"/>
    </source>
</evidence>
<reference evidence="2" key="1">
    <citation type="submission" date="2020-11" db="EMBL/GenBank/DDBJ databases">
        <title>Bacterial whole genome sequence for Panacibacter sp. DH6.</title>
        <authorList>
            <person name="Le V."/>
            <person name="Ko S."/>
            <person name="Ahn C.-Y."/>
            <person name="Oh H.-M."/>
        </authorList>
    </citation>
    <scope>NUCLEOTIDE SEQUENCE</scope>
    <source>
        <strain evidence="2">DH6</strain>
    </source>
</reference>
<feature type="signal peptide" evidence="1">
    <location>
        <begin position="1"/>
        <end position="18"/>
    </location>
</feature>
<gene>
    <name evidence="2" type="ORF">I5907_02405</name>
</gene>
<dbReference type="RefSeq" id="WP_196989140.1">
    <property type="nucleotide sequence ID" value="NZ_JADWYR010000001.1"/>
</dbReference>
<protein>
    <recommendedName>
        <fullName evidence="4">Outer membrane protein beta-barrel domain-containing protein</fullName>
    </recommendedName>
</protein>
<dbReference type="EMBL" id="JADWYR010000001">
    <property type="protein sequence ID" value="MBG9375064.1"/>
    <property type="molecule type" value="Genomic_DNA"/>
</dbReference>